<evidence type="ECO:0000313" key="2">
    <source>
        <dbReference type="EMBL" id="PCD03415.1"/>
    </source>
</evidence>
<dbReference type="OrthoDB" id="8400810at2"/>
<gene>
    <name evidence="2" type="ORF">COC42_03220</name>
</gene>
<dbReference type="PROSITE" id="PS51318">
    <property type="entry name" value="TAT"/>
    <property type="match status" value="1"/>
</dbReference>
<comment type="caution">
    <text evidence="2">The sequence shown here is derived from an EMBL/GenBank/DDBJ whole genome shotgun (WGS) entry which is preliminary data.</text>
</comment>
<dbReference type="RefSeq" id="WP_096341815.1">
    <property type="nucleotide sequence ID" value="NZ_NWMW01000001.1"/>
</dbReference>
<reference evidence="2 3" key="1">
    <citation type="submission" date="2017-09" db="EMBL/GenBank/DDBJ databases">
        <title>Sphingomonas spermidinifaciens 9NM-10, whole genome shotgun sequence.</title>
        <authorList>
            <person name="Feng G."/>
            <person name="Zhu H."/>
        </authorList>
    </citation>
    <scope>NUCLEOTIDE SEQUENCE [LARGE SCALE GENOMIC DNA]</scope>
    <source>
        <strain evidence="2 3">9NM-10</strain>
    </source>
</reference>
<feature type="region of interest" description="Disordered" evidence="1">
    <location>
        <begin position="29"/>
        <end position="65"/>
    </location>
</feature>
<keyword evidence="3" id="KW-1185">Reference proteome</keyword>
<sequence>MSDDDRTRADRRTILKFAGLGMGAAAVPLAAQQTDPIPQPGAAPVPAPPAPPQPHDMAAHAAAPKPAGDAPRFGYVFLDAEEAAFVEAFVDTIIPADEYSPKGTELGVATFVDRQLYSAWGQGRNMYLQGPFQEGTPEQGYQMALAPADIVRHGIADLNAWVRKTYADNSFDTVSDAQRIEIVTALEANKIELSAVPTPVFFNMLYQVTTDGFFADPVHGGNRGKASWKMVGYPGVGEMFADKIAEWRGKPFRVDDPQSILDLS</sequence>
<dbReference type="AlphaFoldDB" id="A0A2A4B643"/>
<evidence type="ECO:0008006" key="4">
    <source>
        <dbReference type="Google" id="ProtNLM"/>
    </source>
</evidence>
<dbReference type="InterPro" id="IPR027056">
    <property type="entry name" value="Gluconate_2DH_su3"/>
</dbReference>
<name>A0A2A4B643_9SPHN</name>
<organism evidence="2 3">
    <name type="scientific">Sphingomonas spermidinifaciens</name>
    <dbReference type="NCBI Taxonomy" id="1141889"/>
    <lineage>
        <taxon>Bacteria</taxon>
        <taxon>Pseudomonadati</taxon>
        <taxon>Pseudomonadota</taxon>
        <taxon>Alphaproteobacteria</taxon>
        <taxon>Sphingomonadales</taxon>
        <taxon>Sphingomonadaceae</taxon>
        <taxon>Sphingomonas</taxon>
    </lineage>
</organism>
<evidence type="ECO:0000313" key="3">
    <source>
        <dbReference type="Proteomes" id="UP000218366"/>
    </source>
</evidence>
<feature type="compositionally biased region" description="Low complexity" evidence="1">
    <location>
        <begin position="55"/>
        <end position="65"/>
    </location>
</feature>
<protein>
    <recommendedName>
        <fullName evidence="4">Gluconate 2-dehydrogenase</fullName>
    </recommendedName>
</protein>
<evidence type="ECO:0000256" key="1">
    <source>
        <dbReference type="SAM" id="MobiDB-lite"/>
    </source>
</evidence>
<dbReference type="Proteomes" id="UP000218366">
    <property type="component" value="Unassembled WGS sequence"/>
</dbReference>
<dbReference type="Pfam" id="PF13618">
    <property type="entry name" value="Gluconate_2-dh3"/>
    <property type="match status" value="1"/>
</dbReference>
<feature type="compositionally biased region" description="Pro residues" evidence="1">
    <location>
        <begin position="37"/>
        <end position="54"/>
    </location>
</feature>
<dbReference type="EMBL" id="NWMW01000001">
    <property type="protein sequence ID" value="PCD03415.1"/>
    <property type="molecule type" value="Genomic_DNA"/>
</dbReference>
<proteinExistence type="predicted"/>
<accession>A0A2A4B643</accession>
<dbReference type="InterPro" id="IPR006311">
    <property type="entry name" value="TAT_signal"/>
</dbReference>